<dbReference type="PANTHER" id="PTHR33677">
    <property type="entry name" value="TRANSCRIPTIONAL REPRESSOR FRMR-RELATED"/>
    <property type="match status" value="1"/>
</dbReference>
<dbReference type="EMBL" id="JADIKM010000001">
    <property type="protein sequence ID" value="MFK2903018.1"/>
    <property type="molecule type" value="Genomic_DNA"/>
</dbReference>
<dbReference type="InterPro" id="IPR003735">
    <property type="entry name" value="Metal_Tscrpt_repr"/>
</dbReference>
<evidence type="ECO:0000256" key="1">
    <source>
        <dbReference type="ARBA" id="ARBA00005260"/>
    </source>
</evidence>
<organism evidence="2 3">
    <name type="scientific">Dyella ginsengisoli</name>
    <dbReference type="NCBI Taxonomy" id="363848"/>
    <lineage>
        <taxon>Bacteria</taxon>
        <taxon>Pseudomonadati</taxon>
        <taxon>Pseudomonadota</taxon>
        <taxon>Gammaproteobacteria</taxon>
        <taxon>Lysobacterales</taxon>
        <taxon>Rhodanobacteraceae</taxon>
        <taxon>Dyella</taxon>
    </lineage>
</organism>
<dbReference type="InterPro" id="IPR038390">
    <property type="entry name" value="Metal_Tscrpt_repr_sf"/>
</dbReference>
<dbReference type="Pfam" id="PF02583">
    <property type="entry name" value="Trns_repr_metal"/>
    <property type="match status" value="1"/>
</dbReference>
<comment type="similarity">
    <text evidence="1">Belongs to the FrmR/RcnR family.</text>
</comment>
<gene>
    <name evidence="2" type="ORF">ISP17_03515</name>
</gene>
<comment type="caution">
    <text evidence="2">The sequence shown here is derived from an EMBL/GenBank/DDBJ whole genome shotgun (WGS) entry which is preliminary data.</text>
</comment>
<sequence length="99" mass="11187">MTKKIPLEIPLDTEEAQRRKIVSRLARIEGQIRAIQGMILDNCSCEQVALQLTAARRALDKAFYEMIICSLNNHIESSDDIEDVRASTKELARLLAKFG</sequence>
<name>A0ABW8JPH1_9GAMM</name>
<accession>A0ABW8JPH1</accession>
<proteinExistence type="inferred from homology"/>
<dbReference type="Gene3D" id="1.20.58.1000">
    <property type="entry name" value="Metal-sensitive repressor, helix protomer"/>
    <property type="match status" value="1"/>
</dbReference>
<dbReference type="PANTHER" id="PTHR33677:SF5">
    <property type="entry name" value="TRANSCRIPTIONAL REPRESSOR FRMR"/>
    <property type="match status" value="1"/>
</dbReference>
<dbReference type="CDD" id="cd10148">
    <property type="entry name" value="CsoR-like_DUF156"/>
    <property type="match status" value="1"/>
</dbReference>
<evidence type="ECO:0000313" key="2">
    <source>
        <dbReference type="EMBL" id="MFK2903018.1"/>
    </source>
</evidence>
<reference evidence="2 3" key="1">
    <citation type="submission" date="2020-10" db="EMBL/GenBank/DDBJ databases">
        <title>Phylogeny of dyella-like bacteria.</title>
        <authorList>
            <person name="Fu J."/>
        </authorList>
    </citation>
    <scope>NUCLEOTIDE SEQUENCE [LARGE SCALE GENOMIC DNA]</scope>
    <source>
        <strain evidence="2 3">Gsoil3046</strain>
    </source>
</reference>
<dbReference type="RefSeq" id="WP_404630130.1">
    <property type="nucleotide sequence ID" value="NZ_JADIKM010000001.1"/>
</dbReference>
<evidence type="ECO:0000313" key="3">
    <source>
        <dbReference type="Proteomes" id="UP001620460"/>
    </source>
</evidence>
<keyword evidence="3" id="KW-1185">Reference proteome</keyword>
<protein>
    <submittedName>
        <fullName evidence="2">Metal-sensitive transcriptional regulator</fullName>
    </submittedName>
</protein>
<dbReference type="Proteomes" id="UP001620460">
    <property type="component" value="Unassembled WGS sequence"/>
</dbReference>